<dbReference type="PANTHER" id="PTHR47585">
    <property type="match status" value="1"/>
</dbReference>
<proteinExistence type="predicted"/>
<dbReference type="AlphaFoldDB" id="A0A6A5WT45"/>
<feature type="domain" description="Acyclic terpene utilisation N-terminal" evidence="2">
    <location>
        <begin position="38"/>
        <end position="495"/>
    </location>
</feature>
<feature type="region of interest" description="Disordered" evidence="1">
    <location>
        <begin position="12"/>
        <end position="42"/>
    </location>
</feature>
<keyword evidence="5" id="KW-1185">Reference proteome</keyword>
<sequence>MNMSFLSNTALKATGGHTNGHAKDASKVSPANGTKRPVRIAGASGGFSDRQRAISSLAKLDVDVIVGDWLSECTMTLHGAQKVDNEKLRAEGKLMEEPMGLFDPTFMDNLSPALPDIARKGIKVAVNAGACDTELLARTVAEEVKKQGLDLKVAYVEGDEVTKIVSKLIKEGEKFTSLMTGEDLKDWGYTPIYSQCYLGGAGIAIALQNGADIVVAGRVADAAPAVGAGMWWHNWNRDQGFDQIAGSLICGHLIECAAYVCGGYFSGFKRLMEGCNNLGFPIAELYADGSCAINKEPDTGGEVSVGTVASQLLYEIQGPLYYGSDVTANIEGIVMTEEGKDRVRVTGVKGLPPPTTTKVGMTAVGGYQAEFSVYICGLDLEAKAEWVEKQIRYSAGDAVKELSCFKFSLNGYCPDNPRNQDVATVNLRIFVQTKNKDLVNKATLDVPGFNRWCMDNGLQGCPGWTLGNDQRLSEGKIYYEYYVSLLAQSEVQHRAILPWLDNKTIDVRPPTHMQEYPRDQPSYETKDPVDVKKYGPTTRGPLGWVVGGRSGDKASDANVGFYVRNDDEWDWLRSLLTIPKIEQLLDEEYVGGKIERFEIPGIRAVHFLLRDHLDRGFNATSTYDTLGKNVCEYLRAKWVDIPNKFLARGRF</sequence>
<name>A0A6A5WT45_9PLEO</name>
<dbReference type="InterPro" id="IPR056362">
    <property type="entry name" value="AtuA-like_ferredoxin_dom"/>
</dbReference>
<dbReference type="Pfam" id="PF07287">
    <property type="entry name" value="AtuA"/>
    <property type="match status" value="1"/>
</dbReference>
<evidence type="ECO:0000256" key="1">
    <source>
        <dbReference type="SAM" id="MobiDB-lite"/>
    </source>
</evidence>
<evidence type="ECO:0000259" key="3">
    <source>
        <dbReference type="Pfam" id="PF23544"/>
    </source>
</evidence>
<dbReference type="Proteomes" id="UP000799779">
    <property type="component" value="Unassembled WGS sequence"/>
</dbReference>
<dbReference type="OrthoDB" id="10265871at2759"/>
<dbReference type="PANTHER" id="PTHR47585:SF2">
    <property type="entry name" value="DUF1446 DOMAIN PROTEIN (AFU_ORTHOLOGUE AFUA_6G11420)"/>
    <property type="match status" value="1"/>
</dbReference>
<dbReference type="Pfam" id="PF23544">
    <property type="entry name" value="AtuA_ferredoxin"/>
    <property type="match status" value="1"/>
</dbReference>
<feature type="region of interest" description="Disordered" evidence="1">
    <location>
        <begin position="513"/>
        <end position="532"/>
    </location>
</feature>
<feature type="domain" description="AtuA-like ferredoxin-fold" evidence="3">
    <location>
        <begin position="547"/>
        <end position="638"/>
    </location>
</feature>
<evidence type="ECO:0000313" key="4">
    <source>
        <dbReference type="EMBL" id="KAF2003949.1"/>
    </source>
</evidence>
<evidence type="ECO:0000259" key="2">
    <source>
        <dbReference type="Pfam" id="PF07287"/>
    </source>
</evidence>
<evidence type="ECO:0000313" key="5">
    <source>
        <dbReference type="Proteomes" id="UP000799779"/>
    </source>
</evidence>
<accession>A0A6A5WT45</accession>
<organism evidence="4 5">
    <name type="scientific">Amniculicola lignicola CBS 123094</name>
    <dbReference type="NCBI Taxonomy" id="1392246"/>
    <lineage>
        <taxon>Eukaryota</taxon>
        <taxon>Fungi</taxon>
        <taxon>Dikarya</taxon>
        <taxon>Ascomycota</taxon>
        <taxon>Pezizomycotina</taxon>
        <taxon>Dothideomycetes</taxon>
        <taxon>Pleosporomycetidae</taxon>
        <taxon>Pleosporales</taxon>
        <taxon>Amniculicolaceae</taxon>
        <taxon>Amniculicola</taxon>
    </lineage>
</organism>
<protein>
    <submittedName>
        <fullName evidence="4">DUF1446-domain-containing protein</fullName>
    </submittedName>
</protein>
<reference evidence="4" key="1">
    <citation type="journal article" date="2020" name="Stud. Mycol.">
        <title>101 Dothideomycetes genomes: a test case for predicting lifestyles and emergence of pathogens.</title>
        <authorList>
            <person name="Haridas S."/>
            <person name="Albert R."/>
            <person name="Binder M."/>
            <person name="Bloem J."/>
            <person name="Labutti K."/>
            <person name="Salamov A."/>
            <person name="Andreopoulos B."/>
            <person name="Baker S."/>
            <person name="Barry K."/>
            <person name="Bills G."/>
            <person name="Bluhm B."/>
            <person name="Cannon C."/>
            <person name="Castanera R."/>
            <person name="Culley D."/>
            <person name="Daum C."/>
            <person name="Ezra D."/>
            <person name="Gonzalez J."/>
            <person name="Henrissat B."/>
            <person name="Kuo A."/>
            <person name="Liang C."/>
            <person name="Lipzen A."/>
            <person name="Lutzoni F."/>
            <person name="Magnuson J."/>
            <person name="Mondo S."/>
            <person name="Nolan M."/>
            <person name="Ohm R."/>
            <person name="Pangilinan J."/>
            <person name="Park H.-J."/>
            <person name="Ramirez L."/>
            <person name="Alfaro M."/>
            <person name="Sun H."/>
            <person name="Tritt A."/>
            <person name="Yoshinaga Y."/>
            <person name="Zwiers L.-H."/>
            <person name="Turgeon B."/>
            <person name="Goodwin S."/>
            <person name="Spatafora J."/>
            <person name="Crous P."/>
            <person name="Grigoriev I."/>
        </authorList>
    </citation>
    <scope>NUCLEOTIDE SEQUENCE</scope>
    <source>
        <strain evidence="4">CBS 123094</strain>
    </source>
</reference>
<dbReference type="EMBL" id="ML977569">
    <property type="protein sequence ID" value="KAF2003949.1"/>
    <property type="molecule type" value="Genomic_DNA"/>
</dbReference>
<gene>
    <name evidence="4" type="ORF">P154DRAFT_459582</name>
</gene>
<dbReference type="InterPro" id="IPR010839">
    <property type="entry name" value="AtuA_N"/>
</dbReference>